<keyword evidence="4" id="KW-1185">Reference proteome</keyword>
<dbReference type="Pfam" id="PF00534">
    <property type="entry name" value="Glycos_transf_1"/>
    <property type="match status" value="1"/>
</dbReference>
<dbReference type="SUPFAM" id="SSF53756">
    <property type="entry name" value="UDP-Glycosyltransferase/glycogen phosphorylase"/>
    <property type="match status" value="1"/>
</dbReference>
<accession>A0A150WL60</accession>
<evidence type="ECO:0000259" key="1">
    <source>
        <dbReference type="Pfam" id="PF00534"/>
    </source>
</evidence>
<comment type="caution">
    <text evidence="3">The sequence shown here is derived from an EMBL/GenBank/DDBJ whole genome shotgun (WGS) entry which is preliminary data.</text>
</comment>
<feature type="domain" description="Glycosyltransferase subfamily 4-like N-terminal" evidence="2">
    <location>
        <begin position="22"/>
        <end position="198"/>
    </location>
</feature>
<protein>
    <submittedName>
        <fullName evidence="3">Glycosyltransferase WbuB</fullName>
    </submittedName>
</protein>
<reference evidence="3 4" key="1">
    <citation type="submission" date="2016-03" db="EMBL/GenBank/DDBJ databases">
        <authorList>
            <person name="Ploux O."/>
        </authorList>
    </citation>
    <scope>NUCLEOTIDE SEQUENCE [LARGE SCALE GENOMIC DNA]</scope>
    <source>
        <strain evidence="3 4">R0</strain>
    </source>
</reference>
<dbReference type="AlphaFoldDB" id="A0A150WL60"/>
<dbReference type="Pfam" id="PF13579">
    <property type="entry name" value="Glyco_trans_4_4"/>
    <property type="match status" value="1"/>
</dbReference>
<feature type="domain" description="Glycosyl transferase family 1" evidence="1">
    <location>
        <begin position="217"/>
        <end position="377"/>
    </location>
</feature>
<organism evidence="3 4">
    <name type="scientific">Bdellovibrio bacteriovorus</name>
    <dbReference type="NCBI Taxonomy" id="959"/>
    <lineage>
        <taxon>Bacteria</taxon>
        <taxon>Pseudomonadati</taxon>
        <taxon>Bdellovibrionota</taxon>
        <taxon>Bdellovibrionia</taxon>
        <taxon>Bdellovibrionales</taxon>
        <taxon>Pseudobdellovibrionaceae</taxon>
        <taxon>Bdellovibrio</taxon>
    </lineage>
</organism>
<dbReference type="EMBL" id="LUKE01000002">
    <property type="protein sequence ID" value="KYG64720.1"/>
    <property type="molecule type" value="Genomic_DNA"/>
</dbReference>
<dbReference type="PANTHER" id="PTHR12526">
    <property type="entry name" value="GLYCOSYLTRANSFERASE"/>
    <property type="match status" value="1"/>
</dbReference>
<gene>
    <name evidence="3" type="ORF">AZI86_10950</name>
</gene>
<dbReference type="CDD" id="cd03794">
    <property type="entry name" value="GT4_WbuB-like"/>
    <property type="match status" value="1"/>
</dbReference>
<dbReference type="InterPro" id="IPR028098">
    <property type="entry name" value="Glyco_trans_4-like_N"/>
</dbReference>
<evidence type="ECO:0000313" key="3">
    <source>
        <dbReference type="EMBL" id="KYG64720.1"/>
    </source>
</evidence>
<keyword evidence="3" id="KW-0808">Transferase</keyword>
<dbReference type="RefSeq" id="WP_061835231.1">
    <property type="nucleotide sequence ID" value="NZ_LUKE01000002.1"/>
</dbReference>
<dbReference type="Gene3D" id="3.40.50.2000">
    <property type="entry name" value="Glycogen Phosphorylase B"/>
    <property type="match status" value="2"/>
</dbReference>
<proteinExistence type="predicted"/>
<evidence type="ECO:0000259" key="2">
    <source>
        <dbReference type="Pfam" id="PF13579"/>
    </source>
</evidence>
<dbReference type="InterPro" id="IPR001296">
    <property type="entry name" value="Glyco_trans_1"/>
</dbReference>
<name>A0A150WL60_BDEBC</name>
<dbReference type="OrthoDB" id="7366221at2"/>
<dbReference type="Proteomes" id="UP000075320">
    <property type="component" value="Unassembled WGS sequence"/>
</dbReference>
<sequence>MRILILTQWFDPEPTFKGLLFAKGLKSQGHEVEVVTGFPNYPGGDIYENYRLKLYQKQIMDDICVHRVWLYPSHDGSALKRISNYVSFCISSFIFGTIRAKKFDVIYVYHPPATVGFSAALVGLIRRVPFVYDIQDLWPDSLRSTGMLKNERILKVINMLCNWIYKRADKIVVLSPGFKKALITRGVAQNKIEVIYNWCDEKSLSSHSTGEEFSFLTNKFNILFAGNMGKAQGLESVLEAAEKVSLKSSYIQFVFVGGGIDADRLKKLAQDRQLTNVIFVPRMPVTEVGRLMSNCDVLLVHLKKDPLFEITVPSKTQAYMSIGKPVLMAVPGDAAELIRLSGGGICVPSENPEALSAAVLDLSAKSKGELKSMGDSAKSYYEENLSFKNGITRFLKMFEDVIS</sequence>
<dbReference type="GO" id="GO:0016757">
    <property type="term" value="F:glycosyltransferase activity"/>
    <property type="evidence" value="ECO:0007669"/>
    <property type="project" value="InterPro"/>
</dbReference>
<evidence type="ECO:0000313" key="4">
    <source>
        <dbReference type="Proteomes" id="UP000075320"/>
    </source>
</evidence>